<gene>
    <name evidence="1" type="ORF">V1517DRAFT_326826</name>
</gene>
<proteinExistence type="predicted"/>
<reference evidence="2" key="1">
    <citation type="journal article" date="2024" name="Front. Bioeng. Biotechnol.">
        <title>Genome-scale model development and genomic sequencing of the oleaginous clade Lipomyces.</title>
        <authorList>
            <person name="Czajka J.J."/>
            <person name="Han Y."/>
            <person name="Kim J."/>
            <person name="Mondo S.J."/>
            <person name="Hofstad B.A."/>
            <person name="Robles A."/>
            <person name="Haridas S."/>
            <person name="Riley R."/>
            <person name="LaButti K."/>
            <person name="Pangilinan J."/>
            <person name="Andreopoulos W."/>
            <person name="Lipzen A."/>
            <person name="Yan J."/>
            <person name="Wang M."/>
            <person name="Ng V."/>
            <person name="Grigoriev I.V."/>
            <person name="Spatafora J.W."/>
            <person name="Magnuson J.K."/>
            <person name="Baker S.E."/>
            <person name="Pomraning K.R."/>
        </authorList>
    </citation>
    <scope>NUCLEOTIDE SEQUENCE [LARGE SCALE GENOMIC DNA]</scope>
    <source>
        <strain evidence="2">CBS 10300</strain>
    </source>
</reference>
<comment type="caution">
    <text evidence="1">The sequence shown here is derived from an EMBL/GenBank/DDBJ whole genome shotgun (WGS) entry which is preliminary data.</text>
</comment>
<organism evidence="1 2">
    <name type="scientific">Lipomyces orientalis</name>
    <dbReference type="NCBI Taxonomy" id="1233043"/>
    <lineage>
        <taxon>Eukaryota</taxon>
        <taxon>Fungi</taxon>
        <taxon>Dikarya</taxon>
        <taxon>Ascomycota</taxon>
        <taxon>Saccharomycotina</taxon>
        <taxon>Lipomycetes</taxon>
        <taxon>Lipomycetales</taxon>
        <taxon>Lipomycetaceae</taxon>
        <taxon>Lipomyces</taxon>
    </lineage>
</organism>
<accession>A0ACC3TK74</accession>
<evidence type="ECO:0000313" key="1">
    <source>
        <dbReference type="EMBL" id="KAK9321281.1"/>
    </source>
</evidence>
<protein>
    <submittedName>
        <fullName evidence="1">Uncharacterized protein</fullName>
    </submittedName>
</protein>
<name>A0ACC3TK74_9ASCO</name>
<dbReference type="EMBL" id="MU970102">
    <property type="protein sequence ID" value="KAK9321281.1"/>
    <property type="molecule type" value="Genomic_DNA"/>
</dbReference>
<dbReference type="Proteomes" id="UP001489719">
    <property type="component" value="Unassembled WGS sequence"/>
</dbReference>
<sequence>MCIGTASMMTHSPPECVIRVQGTKGQVIVPIHGSRPEMIIVRYDERAWATELTNILFKDRLRCRARSERRKEV</sequence>
<keyword evidence="2" id="KW-1185">Reference proteome</keyword>
<evidence type="ECO:0000313" key="2">
    <source>
        <dbReference type="Proteomes" id="UP001489719"/>
    </source>
</evidence>